<dbReference type="EMBL" id="JAULBC010000015">
    <property type="protein sequence ID" value="MEX6691221.1"/>
    <property type="molecule type" value="Genomic_DNA"/>
</dbReference>
<gene>
    <name evidence="1" type="ORF">QTN47_27170</name>
</gene>
<name>A0ABV3ZMW1_9BACT</name>
<evidence type="ECO:0000313" key="1">
    <source>
        <dbReference type="EMBL" id="MEX6691221.1"/>
    </source>
</evidence>
<protein>
    <submittedName>
        <fullName evidence="1">Uncharacterized protein</fullName>
    </submittedName>
</protein>
<organism evidence="1 2">
    <name type="scientific">Danxiaibacter flavus</name>
    <dbReference type="NCBI Taxonomy" id="3049108"/>
    <lineage>
        <taxon>Bacteria</taxon>
        <taxon>Pseudomonadati</taxon>
        <taxon>Bacteroidota</taxon>
        <taxon>Chitinophagia</taxon>
        <taxon>Chitinophagales</taxon>
        <taxon>Chitinophagaceae</taxon>
        <taxon>Danxiaibacter</taxon>
    </lineage>
</organism>
<comment type="caution">
    <text evidence="1">The sequence shown here is derived from an EMBL/GenBank/DDBJ whole genome shotgun (WGS) entry which is preliminary data.</text>
</comment>
<keyword evidence="2" id="KW-1185">Reference proteome</keyword>
<proteinExistence type="predicted"/>
<dbReference type="RefSeq" id="WP_369332637.1">
    <property type="nucleotide sequence ID" value="NZ_JAULBC010000015.1"/>
</dbReference>
<evidence type="ECO:0000313" key="2">
    <source>
        <dbReference type="Proteomes" id="UP001560573"/>
    </source>
</evidence>
<accession>A0ABV3ZMW1</accession>
<sequence>MNAQEMIKLHERAIACLVLIDSPNSSEFDKGVFQKAYANTMMKLAQPGIEKALPELKSDVPSLANMGVRKDGTIAYC</sequence>
<dbReference type="Proteomes" id="UP001560573">
    <property type="component" value="Unassembled WGS sequence"/>
</dbReference>
<reference evidence="1 2" key="1">
    <citation type="submission" date="2023-07" db="EMBL/GenBank/DDBJ databases">
        <authorList>
            <person name="Lian W.-H."/>
        </authorList>
    </citation>
    <scope>NUCLEOTIDE SEQUENCE [LARGE SCALE GENOMIC DNA]</scope>
    <source>
        <strain evidence="1 2">SYSU DXS3180</strain>
    </source>
</reference>